<reference evidence="3 4" key="1">
    <citation type="submission" date="2020-04" db="EMBL/GenBank/DDBJ databases">
        <title>Knoellia sp. isolate from air conditioner.</title>
        <authorList>
            <person name="Chea S."/>
            <person name="Kim D.-U."/>
        </authorList>
    </citation>
    <scope>NUCLEOTIDE SEQUENCE [LARGE SCALE GENOMIC DNA]</scope>
    <source>
        <strain evidence="3 4">DB2414S</strain>
    </source>
</reference>
<organism evidence="3 4">
    <name type="scientific">Knoellia koreensis</name>
    <dbReference type="NCBI Taxonomy" id="2730921"/>
    <lineage>
        <taxon>Bacteria</taxon>
        <taxon>Bacillati</taxon>
        <taxon>Actinomycetota</taxon>
        <taxon>Actinomycetes</taxon>
        <taxon>Micrococcales</taxon>
        <taxon>Intrasporangiaceae</taxon>
        <taxon>Knoellia</taxon>
    </lineage>
</organism>
<gene>
    <name evidence="3" type="ORF">HJG52_08560</name>
</gene>
<dbReference type="AlphaFoldDB" id="A0A849HFX2"/>
<feature type="compositionally biased region" description="Gly residues" evidence="1">
    <location>
        <begin position="341"/>
        <end position="351"/>
    </location>
</feature>
<evidence type="ECO:0000259" key="2">
    <source>
        <dbReference type="SMART" id="SM00507"/>
    </source>
</evidence>
<dbReference type="EMBL" id="JABEPQ010000002">
    <property type="protein sequence ID" value="NNM46059.1"/>
    <property type="molecule type" value="Genomic_DNA"/>
</dbReference>
<evidence type="ECO:0000313" key="4">
    <source>
        <dbReference type="Proteomes" id="UP000588586"/>
    </source>
</evidence>
<dbReference type="RefSeq" id="WP_171243209.1">
    <property type="nucleotide sequence ID" value="NZ_JABEPQ010000002.1"/>
</dbReference>
<evidence type="ECO:0000256" key="1">
    <source>
        <dbReference type="SAM" id="MobiDB-lite"/>
    </source>
</evidence>
<protein>
    <submittedName>
        <fullName evidence="3">DUF222 domain-containing protein</fullName>
    </submittedName>
</protein>
<feature type="domain" description="HNH nuclease" evidence="2">
    <location>
        <begin position="458"/>
        <end position="508"/>
    </location>
</feature>
<dbReference type="InterPro" id="IPR003870">
    <property type="entry name" value="DUF222"/>
</dbReference>
<dbReference type="Pfam" id="PF02720">
    <property type="entry name" value="DUF222"/>
    <property type="match status" value="2"/>
</dbReference>
<name>A0A849HFX2_9MICO</name>
<feature type="compositionally biased region" description="Low complexity" evidence="1">
    <location>
        <begin position="295"/>
        <end position="335"/>
    </location>
</feature>
<dbReference type="InterPro" id="IPR003615">
    <property type="entry name" value="HNH_nuc"/>
</dbReference>
<feature type="region of interest" description="Disordered" evidence="1">
    <location>
        <begin position="290"/>
        <end position="355"/>
    </location>
</feature>
<proteinExistence type="predicted"/>
<evidence type="ECO:0000313" key="3">
    <source>
        <dbReference type="EMBL" id="NNM46059.1"/>
    </source>
</evidence>
<dbReference type="Proteomes" id="UP000588586">
    <property type="component" value="Unassembled WGS sequence"/>
</dbReference>
<dbReference type="CDD" id="cd00085">
    <property type="entry name" value="HNHc"/>
    <property type="match status" value="1"/>
</dbReference>
<dbReference type="SMART" id="SM00507">
    <property type="entry name" value="HNHc"/>
    <property type="match status" value="1"/>
</dbReference>
<keyword evidence="4" id="KW-1185">Reference proteome</keyword>
<accession>A0A849HFX2</accession>
<sequence length="536" mass="55198">MSSVAVIEPSPVEVVRGALARMDAAVDDALAGLSAMAASRSGVSEREWRETLGTVERLGRRVDAARLRTIAGAEAAGAPGQMGFVDTGSWVSRHTRANRPAAASDALVAGALGDGDPALVLVGTYGQTPEPGRGGSDGGMGAGGERVAEGTARMAGRTATGMALDAGDISADHARVIVHALAGLPAAVKEGERAKCERELVRLAANRTPAQLRKAARRVLEVVEADAAAVDAHEEQVVAEAETRARERSAFWIKDNHDGTMTGQFTVPWYSGAALKKIIDAMTAPRRSSRLATVTGSGSAADPAAGGAPSTTGAGSPADPVAGGAPSTTGAGSPADPLAGGASGTTGAGGAGDDDATWRAEELSWQQRRGLAFADLLQRVPTDHLHPKTAATVLVTVGLETLTGAAARVAGTDVGDDISAGYARRLACEAGIIPAVLGGTSVPLDLGRQRRLHSEAQRVALALLYDECAADGCDRPLAWTETHHLIAWRDGGNTRVDEAIPLCGSHHHLIDRDDTEHTVERHADGRVTIHFRRAEG</sequence>
<comment type="caution">
    <text evidence="3">The sequence shown here is derived from an EMBL/GenBank/DDBJ whole genome shotgun (WGS) entry which is preliminary data.</text>
</comment>